<dbReference type="PROSITE" id="PS00509">
    <property type="entry name" value="RAS_GTPASE_ACTIV_1"/>
    <property type="match status" value="1"/>
</dbReference>
<dbReference type="Pfam" id="PF00612">
    <property type="entry name" value="IQ"/>
    <property type="match status" value="3"/>
</dbReference>
<reference evidence="7" key="2">
    <citation type="submission" date="2025-09" db="UniProtKB">
        <authorList>
            <consortium name="Ensembl"/>
        </authorList>
    </citation>
    <scope>IDENTIFICATION</scope>
</reference>
<dbReference type="PROSITE" id="PS50018">
    <property type="entry name" value="RAS_GTPASE_ACTIV_2"/>
    <property type="match status" value="1"/>
</dbReference>
<evidence type="ECO:0000259" key="6">
    <source>
        <dbReference type="PROSITE" id="PS50021"/>
    </source>
</evidence>
<keyword evidence="3" id="KW-0112">Calmodulin-binding</keyword>
<dbReference type="SUPFAM" id="SSF143885">
    <property type="entry name" value="RGC domain-like"/>
    <property type="match status" value="1"/>
</dbReference>
<dbReference type="SMART" id="SM00015">
    <property type="entry name" value="IQ"/>
    <property type="match status" value="3"/>
</dbReference>
<dbReference type="InterPro" id="IPR000048">
    <property type="entry name" value="IQ_motif_EF-hand-BS"/>
</dbReference>
<dbReference type="SMART" id="SM00033">
    <property type="entry name" value="CH"/>
    <property type="match status" value="1"/>
</dbReference>
<dbReference type="InterPro" id="IPR008936">
    <property type="entry name" value="Rho_GTPase_activation_prot"/>
</dbReference>
<accession>A0A8D2J2D0</accession>
<dbReference type="FunFam" id="1.10.418.10:FF:000013">
    <property type="entry name" value="IQ motif containing GTPase activating protein 1"/>
    <property type="match status" value="1"/>
</dbReference>
<dbReference type="Pfam" id="PF03836">
    <property type="entry name" value="RasGAP_C"/>
    <property type="match status" value="1"/>
</dbReference>
<dbReference type="CDD" id="cd23767">
    <property type="entry name" value="IQCD"/>
    <property type="match status" value="1"/>
</dbReference>
<dbReference type="OMA" id="RELMCPE"/>
<evidence type="ECO:0000313" key="7">
    <source>
        <dbReference type="Ensembl" id="ENSVKKP00000006350.1"/>
    </source>
</evidence>
<dbReference type="Pfam" id="PF00307">
    <property type="entry name" value="CH"/>
    <property type="match status" value="1"/>
</dbReference>
<dbReference type="PROSITE" id="PS01159">
    <property type="entry name" value="WW_DOMAIN_1"/>
    <property type="match status" value="1"/>
</dbReference>
<dbReference type="SUPFAM" id="SSF47576">
    <property type="entry name" value="Calponin-homology domain, CH-domain"/>
    <property type="match status" value="1"/>
</dbReference>
<dbReference type="GO" id="GO:0005516">
    <property type="term" value="F:calmodulin binding"/>
    <property type="evidence" value="ECO:0007669"/>
    <property type="project" value="UniProtKB-KW"/>
</dbReference>
<keyword evidence="1" id="KW-0597">Phosphoprotein</keyword>
<dbReference type="SUPFAM" id="SSF48350">
    <property type="entry name" value="GTPase activation domain, GAP"/>
    <property type="match status" value="1"/>
</dbReference>
<protein>
    <submittedName>
        <fullName evidence="7">IQ motif containing GTPase activating protein 3</fullName>
    </submittedName>
</protein>
<dbReference type="Gene3D" id="1.10.506.10">
    <property type="entry name" value="GTPase Activation - p120gap, domain 1"/>
    <property type="match status" value="1"/>
</dbReference>
<dbReference type="PROSITE" id="PS50021">
    <property type="entry name" value="CH"/>
    <property type="match status" value="1"/>
</dbReference>
<feature type="domain" description="Ras-GAP" evidence="4">
    <location>
        <begin position="933"/>
        <end position="1149"/>
    </location>
</feature>
<dbReference type="GO" id="GO:1903479">
    <property type="term" value="P:mitotic actomyosin contractile ring assembly actin filament organization"/>
    <property type="evidence" value="ECO:0007669"/>
    <property type="project" value="TreeGrafter"/>
</dbReference>
<organism evidence="7 8">
    <name type="scientific">Varanus komodoensis</name>
    <name type="common">Komodo dragon</name>
    <dbReference type="NCBI Taxonomy" id="61221"/>
    <lineage>
        <taxon>Eukaryota</taxon>
        <taxon>Metazoa</taxon>
        <taxon>Chordata</taxon>
        <taxon>Craniata</taxon>
        <taxon>Vertebrata</taxon>
        <taxon>Euteleostomi</taxon>
        <taxon>Lepidosauria</taxon>
        <taxon>Squamata</taxon>
        <taxon>Bifurcata</taxon>
        <taxon>Unidentata</taxon>
        <taxon>Episquamata</taxon>
        <taxon>Toxicofera</taxon>
        <taxon>Anguimorpha</taxon>
        <taxon>Paleoanguimorpha</taxon>
        <taxon>Varanoidea</taxon>
        <taxon>Varanidae</taxon>
        <taxon>Varanus</taxon>
    </lineage>
</organism>
<dbReference type="GO" id="GO:0120025">
    <property type="term" value="C:plasma membrane bounded cell projection"/>
    <property type="evidence" value="ECO:0007669"/>
    <property type="project" value="UniProtKB-ARBA"/>
</dbReference>
<dbReference type="GO" id="GO:0005096">
    <property type="term" value="F:GTPase activator activity"/>
    <property type="evidence" value="ECO:0007669"/>
    <property type="project" value="TreeGrafter"/>
</dbReference>
<keyword evidence="2" id="KW-0677">Repeat</keyword>
<dbReference type="PANTHER" id="PTHR14149">
    <property type="entry name" value="RAS GTPASE-ACTIVATING PROTEIN WITH IQ MOTIF"/>
    <property type="match status" value="1"/>
</dbReference>
<reference evidence="7" key="1">
    <citation type="submission" date="2025-08" db="UniProtKB">
        <authorList>
            <consortium name="Ensembl"/>
        </authorList>
    </citation>
    <scope>IDENTIFICATION</scope>
</reference>
<dbReference type="Gene3D" id="1.10.418.10">
    <property type="entry name" value="Calponin-like domain"/>
    <property type="match status" value="1"/>
</dbReference>
<dbReference type="Gene3D" id="1.20.5.190">
    <property type="match status" value="1"/>
</dbReference>
<evidence type="ECO:0000259" key="4">
    <source>
        <dbReference type="PROSITE" id="PS50018"/>
    </source>
</evidence>
<proteinExistence type="predicted"/>
<feature type="domain" description="Calponin-homology (CH)" evidence="6">
    <location>
        <begin position="42"/>
        <end position="157"/>
    </location>
</feature>
<dbReference type="InterPro" id="IPR001202">
    <property type="entry name" value="WW_dom"/>
</dbReference>
<dbReference type="Proteomes" id="UP000694545">
    <property type="component" value="Unplaced"/>
</dbReference>
<evidence type="ECO:0000313" key="8">
    <source>
        <dbReference type="Proteomes" id="UP000694545"/>
    </source>
</evidence>
<dbReference type="InterPro" id="IPR001936">
    <property type="entry name" value="RasGAP_dom"/>
</dbReference>
<dbReference type="InterPro" id="IPR000593">
    <property type="entry name" value="RasGAP_C"/>
</dbReference>
<dbReference type="InterPro" id="IPR023152">
    <property type="entry name" value="RasGAP_CS"/>
</dbReference>
<name>A0A8D2J2D0_VARKO</name>
<sequence>MKFVLQDVVAANSVDGLWGGDERLTADEMDEHRRQNVAYQYLCHLEEAKRWMEACLQEGLAPPTELEESLRNGVILARLGHFFAPEVCPLRKIYDLDQAYFRAHGLHFRHTDNISRWRGAMSRVGLPAIFHPETTDVYDKKNMPRLVYCIHALSLYLSRLGLAPQIQDLYGKVSFTEEEINHMKQELGKYGLQLPLFSKIGGILANELSVDEASVHAAVLAINRALEMGIVAQTLAALRNPSAMLAGLREGLGAAYHEVLSKAKVQKAQSATNRVETPGGDDIYTQCLTQAEIQGNIDRVNVKSALWSVDDALEAQDARSLHSALQDPALALRNLRRENADWYLEQLRADREQQFAHLELSRSSRLQAVGHINTSIRRGVAEETVRALSVSEAQLPDVFPFAADLYQRELASLQRRHPQLAHEEVFIAVEMLSAVALVDRALEDGDARSFWRSLASPGLGLSELEESNVQRYFDDLAKQKCQPQAARKGFLSWNDIQASVNRVNASVERESESKLPQQVCLSDLSLAAGVTGDAAASLWWEEIQEGIFKANRDTDAAQRMALGIAAINQAVKEGNPLQTVRVLRNPDVRLCGVVAECAASYQAELGAIAAARRRSGNPWVQHRLKHGMDYYFSLQTFEGTWEQPHPCAVSVAHLSREEIQSTITRVTASHDRQRLWESHAPVVARLQAQMRGFLVRREFVARRLLLVQQALAARRIQACWRGYRQRKSYRERLRFLQKNTCAIVKIQAWVRMWRARRRYRERLRYFRRRVSGSVLRSANPPLSTVRRFAHLLEQSQQDYWEELELLELQERVVRGIRHNRQLESDLGLMDIKIGLLVRNRITLQEVVSHCKKLTKKNKGQLSDLLGQSKERGLKALSKEKQKVLEGYQHLFHQLQSHPAYLARLIPQVPQSKSMAPVIFALYNYASSAREACLLLRLFRSAVQEEVRSKATRIQDILTGDPAVTHLAVSFYRGARGRSALREILAGPVQDVLQDKTLRIHTSPVDIYRGWINQLESQSGRKSDLPYDVSPEQALGYPEVQRRLDISIRNLLAVAERFLLAIVSSVDKIPYGMRYIAKSLRTALTEKFPTATAEEIDKCIGNLLYYRFMNPAVVAPDAFDVVELSAGLALHPDQRRNLGSVAKILQHAAANQLFEGESSHLRVVNPYLQAAHQTFRGFICAACCVPEPEERFSVDKYFETVAITKPVIYLTVGELVNMHKLLLEWRHTVAPSPQDPLHELLEDLGELPTVQSFIGRPESVRFSADPSWEALRTASRLTRRSPRARATEPGRPLCRACSTKQMLADVIQSQPGESLVEVLHTPASHDQETFHQRLMKRRAACSALVPDGARPSRTLAADGSLSLEEKKRTVVRNLRHLESLGLVSSASQYQSIVSEMAKDICRQRQLRQRRRADREELQQALRGLGAKRVFHEEQIDYYSRYLQACLAGLASRSRASWVSDPHFALCFHGFQISTLFPRFRNVIFEIVPCGEAGEFQVKAKFMGIDMENFNLHYQDLLQLQYEGVAVMQLFGKARVNVNLLIFLLNKKFFQK</sequence>
<evidence type="ECO:0000256" key="3">
    <source>
        <dbReference type="ARBA" id="ARBA00022860"/>
    </source>
</evidence>
<evidence type="ECO:0000256" key="2">
    <source>
        <dbReference type="ARBA" id="ARBA00022737"/>
    </source>
</evidence>
<dbReference type="SMART" id="SM00323">
    <property type="entry name" value="RasGAP"/>
    <property type="match status" value="1"/>
</dbReference>
<dbReference type="PROSITE" id="PS50020">
    <property type="entry name" value="WW_DOMAIN_2"/>
    <property type="match status" value="1"/>
</dbReference>
<dbReference type="PANTHER" id="PTHR14149:SF10">
    <property type="entry name" value="RAS GTPASE-ACTIVATING-LIKE PROTEIN IQGAP3"/>
    <property type="match status" value="1"/>
</dbReference>
<dbReference type="InterPro" id="IPR036872">
    <property type="entry name" value="CH_dom_sf"/>
</dbReference>
<dbReference type="Pfam" id="PF00616">
    <property type="entry name" value="RasGAP"/>
    <property type="match status" value="1"/>
</dbReference>
<keyword evidence="8" id="KW-1185">Reference proteome</keyword>
<evidence type="ECO:0000259" key="5">
    <source>
        <dbReference type="PROSITE" id="PS50020"/>
    </source>
</evidence>
<dbReference type="PROSITE" id="PS50096">
    <property type="entry name" value="IQ"/>
    <property type="match status" value="3"/>
</dbReference>
<dbReference type="FunFam" id="1.10.506.10:FF:000004">
    <property type="entry name" value="IQ motif containing GTPase activating protein 1"/>
    <property type="match status" value="1"/>
</dbReference>
<dbReference type="InterPro" id="IPR001715">
    <property type="entry name" value="CH_dom"/>
</dbReference>
<evidence type="ECO:0000256" key="1">
    <source>
        <dbReference type="ARBA" id="ARBA00022553"/>
    </source>
</evidence>
<feature type="domain" description="WW" evidence="5">
    <location>
        <begin position="617"/>
        <end position="646"/>
    </location>
</feature>
<dbReference type="GO" id="GO:0051015">
    <property type="term" value="F:actin filament binding"/>
    <property type="evidence" value="ECO:0007669"/>
    <property type="project" value="TreeGrafter"/>
</dbReference>
<dbReference type="Ensembl" id="ENSVKKT00000006515.1">
    <property type="protein sequence ID" value="ENSVKKP00000006350.1"/>
    <property type="gene ID" value="ENSVKKG00000004531.1"/>
</dbReference>
<dbReference type="GO" id="GO:0005938">
    <property type="term" value="C:cell cortex"/>
    <property type="evidence" value="ECO:0007669"/>
    <property type="project" value="TreeGrafter"/>
</dbReference>